<proteinExistence type="predicted"/>
<gene>
    <name evidence="1" type="ORF">AWC19_24355</name>
</gene>
<accession>A0A1X1ZZW3</accession>
<reference evidence="1 2" key="1">
    <citation type="submission" date="2016-01" db="EMBL/GenBank/DDBJ databases">
        <title>The new phylogeny of the genus Mycobacterium.</title>
        <authorList>
            <person name="Tarcisio F."/>
            <person name="Conor M."/>
            <person name="Antonella G."/>
            <person name="Elisabetta G."/>
            <person name="Giulia F.S."/>
            <person name="Sara T."/>
            <person name="Anna F."/>
            <person name="Clotilde B."/>
            <person name="Roberto B."/>
            <person name="Veronica D.S."/>
            <person name="Fabio R."/>
            <person name="Monica P."/>
            <person name="Olivier J."/>
            <person name="Enrico T."/>
            <person name="Nicola S."/>
        </authorList>
    </citation>
    <scope>NUCLEOTIDE SEQUENCE [LARGE SCALE GENOMIC DNA]</scope>
    <source>
        <strain evidence="1 2">DSM 44572</strain>
    </source>
</reference>
<comment type="caution">
    <text evidence="1">The sequence shown here is derived from an EMBL/GenBank/DDBJ whole genome shotgun (WGS) entry which is preliminary data.</text>
</comment>
<dbReference type="EMBL" id="LQPJ01000016">
    <property type="protein sequence ID" value="ORW33598.1"/>
    <property type="molecule type" value="Genomic_DNA"/>
</dbReference>
<dbReference type="AlphaFoldDB" id="A0A1X1ZZW3"/>
<evidence type="ECO:0000313" key="1">
    <source>
        <dbReference type="EMBL" id="ORW33598.1"/>
    </source>
</evidence>
<sequence>MGAWQTADTMGIFQGLPHVWGGWRTECWEDRFEEQAVRCRGALRLPTPDLAAGIDSAQAWLTKRVFQGFMDSPAGQVLQIAQLVAPIGPGLVVSDDALADRGVRPSEAEWARFVDACGRLRASRAKSA</sequence>
<evidence type="ECO:0000313" key="2">
    <source>
        <dbReference type="Proteomes" id="UP000193529"/>
    </source>
</evidence>
<dbReference type="Proteomes" id="UP000193529">
    <property type="component" value="Unassembled WGS sequence"/>
</dbReference>
<name>A0A1X1ZZW3_9MYCO</name>
<protein>
    <submittedName>
        <fullName evidence="1">Uncharacterized protein</fullName>
    </submittedName>
</protein>
<organism evidence="1 2">
    <name type="scientific">Mycobacterium palustre</name>
    <dbReference type="NCBI Taxonomy" id="153971"/>
    <lineage>
        <taxon>Bacteria</taxon>
        <taxon>Bacillati</taxon>
        <taxon>Actinomycetota</taxon>
        <taxon>Actinomycetes</taxon>
        <taxon>Mycobacteriales</taxon>
        <taxon>Mycobacteriaceae</taxon>
        <taxon>Mycobacterium</taxon>
        <taxon>Mycobacterium simiae complex</taxon>
    </lineage>
</organism>
<dbReference type="OrthoDB" id="2528990at2"/>
<keyword evidence="2" id="KW-1185">Reference proteome</keyword>